<accession>A0A1X0AHI0</accession>
<dbReference type="Proteomes" id="UP000192448">
    <property type="component" value="Unassembled WGS sequence"/>
</dbReference>
<proteinExistence type="predicted"/>
<dbReference type="OrthoDB" id="3369288at2"/>
<name>A0A1X0AHI0_9MYCO</name>
<gene>
    <name evidence="2" type="ORF">BST13_27325</name>
</gene>
<evidence type="ECO:0000313" key="3">
    <source>
        <dbReference type="Proteomes" id="UP000192448"/>
    </source>
</evidence>
<dbReference type="RefSeq" id="WP_083167688.1">
    <property type="nucleotide sequence ID" value="NZ_MVHF01000036.1"/>
</dbReference>
<comment type="caution">
    <text evidence="2">The sequence shown here is derived from an EMBL/GenBank/DDBJ whole genome shotgun (WGS) entry which is preliminary data.</text>
</comment>
<keyword evidence="3" id="KW-1185">Reference proteome</keyword>
<dbReference type="EMBL" id="MVHF01000036">
    <property type="protein sequence ID" value="ORA29298.1"/>
    <property type="molecule type" value="Genomic_DNA"/>
</dbReference>
<sequence>MSTASSIRRPIEAIAQRSNASQQCERRVRAALTKLIKSGAPFTVENVCTLAGVGKTFIYDKRRPDLTRAVLNARDASQAATTAKQHAGGENNTASWRERAVNAEALAKSLRQTIRDRESRISDLTGQLYDPEGTHLAESNAKLRQLVASLSGNLRDTELENRKLRRSLTAARANVKHERERSITLISGRHESKIPNEHPNMPLKKRL</sequence>
<evidence type="ECO:0000313" key="2">
    <source>
        <dbReference type="EMBL" id="ORA29298.1"/>
    </source>
</evidence>
<keyword evidence="1" id="KW-0175">Coiled coil</keyword>
<evidence type="ECO:0000256" key="1">
    <source>
        <dbReference type="SAM" id="Coils"/>
    </source>
</evidence>
<reference evidence="2 3" key="1">
    <citation type="submission" date="2017-02" db="EMBL/GenBank/DDBJ databases">
        <title>The new phylogeny of genus Mycobacterium.</title>
        <authorList>
            <person name="Tortoli E."/>
            <person name="Trovato A."/>
            <person name="Cirillo D.M."/>
        </authorList>
    </citation>
    <scope>NUCLEOTIDE SEQUENCE [LARGE SCALE GENOMIC DNA]</scope>
    <source>
        <strain evidence="2 3">RW6</strain>
    </source>
</reference>
<protein>
    <submittedName>
        <fullName evidence="2">Uncharacterized protein</fullName>
    </submittedName>
</protein>
<organism evidence="2 3">
    <name type="scientific">Mycobacterium aquaticum</name>
    <dbReference type="NCBI Taxonomy" id="1927124"/>
    <lineage>
        <taxon>Bacteria</taxon>
        <taxon>Bacillati</taxon>
        <taxon>Actinomycetota</taxon>
        <taxon>Actinomycetes</taxon>
        <taxon>Mycobacteriales</taxon>
        <taxon>Mycobacteriaceae</taxon>
        <taxon>Mycobacterium</taxon>
    </lineage>
</organism>
<feature type="coiled-coil region" evidence="1">
    <location>
        <begin position="140"/>
        <end position="181"/>
    </location>
</feature>
<dbReference type="AlphaFoldDB" id="A0A1X0AHI0"/>
<dbReference type="STRING" id="1927124.BST13_27325"/>